<dbReference type="Pfam" id="PF02602">
    <property type="entry name" value="HEM4"/>
    <property type="match status" value="1"/>
</dbReference>
<dbReference type="GO" id="GO:0004852">
    <property type="term" value="F:uroporphyrinogen-III synthase activity"/>
    <property type="evidence" value="ECO:0007669"/>
    <property type="project" value="InterPro"/>
</dbReference>
<dbReference type="InterPro" id="IPR039793">
    <property type="entry name" value="UROS/Hem4"/>
</dbReference>
<accession>A0A5C6LXH4</accession>
<organism evidence="2 3">
    <name type="scientific">Chitinophaga pinensis</name>
    <dbReference type="NCBI Taxonomy" id="79329"/>
    <lineage>
        <taxon>Bacteria</taxon>
        <taxon>Pseudomonadati</taxon>
        <taxon>Bacteroidota</taxon>
        <taxon>Chitinophagia</taxon>
        <taxon>Chitinophagales</taxon>
        <taxon>Chitinophagaceae</taxon>
        <taxon>Chitinophaga</taxon>
    </lineage>
</organism>
<dbReference type="InterPro" id="IPR036108">
    <property type="entry name" value="4pyrrol_syn_uPrphyn_synt_sf"/>
</dbReference>
<dbReference type="AlphaFoldDB" id="A0A5C6LXH4"/>
<evidence type="ECO:0000259" key="1">
    <source>
        <dbReference type="Pfam" id="PF02602"/>
    </source>
</evidence>
<keyword evidence="3" id="KW-1185">Reference proteome</keyword>
<sequence>MLSNKRYRILSTRAVDPELVSSAAEQSVDIIPQAFISTRPLATDSLLQQVQQLLREKATVVFTSVNAVNAIHNLYIRIFPADTATTQANIPGWNVYCLEGATKEALSRTAIPYHIAGTAANAAMLAQIIVRNEEKGPLVFFCGDRRRDELPDILWQRNIGLNEVIVYETTETPAVTGETYDGIFFLSPSAVQSFFSINHLQQHTVCFSIGPTTAAALEQYTNNKIIISTGQRMADMVQTAIIYFNNIN</sequence>
<dbReference type="Proteomes" id="UP000318815">
    <property type="component" value="Unassembled WGS sequence"/>
</dbReference>
<dbReference type="PANTHER" id="PTHR12390:SF0">
    <property type="entry name" value="UROPORPHYRINOGEN-III SYNTHASE"/>
    <property type="match status" value="1"/>
</dbReference>
<comment type="caution">
    <text evidence="2">The sequence shown here is derived from an EMBL/GenBank/DDBJ whole genome shotgun (WGS) entry which is preliminary data.</text>
</comment>
<feature type="domain" description="Tetrapyrrole biosynthesis uroporphyrinogen III synthase" evidence="1">
    <location>
        <begin position="22"/>
        <end position="238"/>
    </location>
</feature>
<protein>
    <submittedName>
        <fullName evidence="2">Uroporphyrinogen-III synthase</fullName>
    </submittedName>
</protein>
<dbReference type="GO" id="GO:0006780">
    <property type="term" value="P:uroporphyrinogen III biosynthetic process"/>
    <property type="evidence" value="ECO:0007669"/>
    <property type="project" value="InterPro"/>
</dbReference>
<evidence type="ECO:0000313" key="3">
    <source>
        <dbReference type="Proteomes" id="UP000318815"/>
    </source>
</evidence>
<dbReference type="SUPFAM" id="SSF69618">
    <property type="entry name" value="HemD-like"/>
    <property type="match status" value="1"/>
</dbReference>
<proteinExistence type="predicted"/>
<dbReference type="InterPro" id="IPR003754">
    <property type="entry name" value="4pyrrol_synth_uPrphyn_synth"/>
</dbReference>
<dbReference type="OrthoDB" id="1523900at2"/>
<name>A0A5C6LXH4_9BACT</name>
<dbReference type="PANTHER" id="PTHR12390">
    <property type="entry name" value="UROPORPHYRINOGEN III SYNTHASE"/>
    <property type="match status" value="1"/>
</dbReference>
<dbReference type="CDD" id="cd06578">
    <property type="entry name" value="HemD"/>
    <property type="match status" value="1"/>
</dbReference>
<gene>
    <name evidence="2" type="ORF">FEF09_05675</name>
</gene>
<reference evidence="2 3" key="1">
    <citation type="submission" date="2019-08" db="EMBL/GenBank/DDBJ databases">
        <title>Whole genome sequencing of chitin degrading bacteria Chitinophaga pinensis YS16.</title>
        <authorList>
            <person name="Singh R.P."/>
            <person name="Manchanda G."/>
            <person name="Maurya I.K."/>
            <person name="Joshi N.K."/>
            <person name="Srivastava A.K."/>
        </authorList>
    </citation>
    <scope>NUCLEOTIDE SEQUENCE [LARGE SCALE GENOMIC DNA]</scope>
    <source>
        <strain evidence="2 3">YS-16</strain>
    </source>
</reference>
<dbReference type="RefSeq" id="WP_146304208.1">
    <property type="nucleotide sequence ID" value="NZ_VOHS01000004.1"/>
</dbReference>
<dbReference type="EMBL" id="VOHS01000004">
    <property type="protein sequence ID" value="TWW01484.1"/>
    <property type="molecule type" value="Genomic_DNA"/>
</dbReference>
<dbReference type="Gene3D" id="3.40.50.10090">
    <property type="match status" value="2"/>
</dbReference>
<dbReference type="GO" id="GO:0005829">
    <property type="term" value="C:cytosol"/>
    <property type="evidence" value="ECO:0007669"/>
    <property type="project" value="TreeGrafter"/>
</dbReference>
<evidence type="ECO:0000313" key="2">
    <source>
        <dbReference type="EMBL" id="TWW01484.1"/>
    </source>
</evidence>